<proteinExistence type="predicted"/>
<dbReference type="RefSeq" id="WP_024856494.1">
    <property type="nucleotide sequence ID" value="NZ_JEOB01000004.1"/>
</dbReference>
<evidence type="ECO:0000313" key="1">
    <source>
        <dbReference type="EMBL" id="EXM38007.1"/>
    </source>
</evidence>
<dbReference type="Gene3D" id="3.60.160.10">
    <property type="entry name" value="Mitochondrial biogenesis AIM24"/>
    <property type="match status" value="1"/>
</dbReference>
<name>A0A011UXT0_RUMAL</name>
<reference evidence="1 2" key="1">
    <citation type="submission" date="2013-06" db="EMBL/GenBank/DDBJ databases">
        <title>Rumen cellulosomics: divergent fiber-degrading strategies revealed by comparative genome-wide analysis of six Ruminococcal strains.</title>
        <authorList>
            <person name="Dassa B."/>
            <person name="Borovok I."/>
            <person name="Lamed R."/>
            <person name="Flint H."/>
            <person name="Yeoman C.J."/>
            <person name="White B."/>
            <person name="Bayer E.A."/>
        </authorList>
    </citation>
    <scope>NUCLEOTIDE SEQUENCE [LARGE SCALE GENOMIC DNA]</scope>
    <source>
        <strain evidence="1 2">SY3</strain>
    </source>
</reference>
<dbReference type="SUPFAM" id="SSF51219">
    <property type="entry name" value="TRAP-like"/>
    <property type="match status" value="1"/>
</dbReference>
<dbReference type="OrthoDB" id="9779518at2"/>
<dbReference type="Pfam" id="PF01987">
    <property type="entry name" value="AIM24"/>
    <property type="match status" value="1"/>
</dbReference>
<dbReference type="EMBL" id="JEOB01000004">
    <property type="protein sequence ID" value="EXM38007.1"/>
    <property type="molecule type" value="Genomic_DNA"/>
</dbReference>
<evidence type="ECO:0000313" key="2">
    <source>
        <dbReference type="Proteomes" id="UP000021369"/>
    </source>
</evidence>
<evidence type="ECO:0008006" key="3">
    <source>
        <dbReference type="Google" id="ProtNLM"/>
    </source>
</evidence>
<dbReference type="InterPro" id="IPR016031">
    <property type="entry name" value="Trp_RNA-bd_attenuator-like_dom"/>
</dbReference>
<keyword evidence="2" id="KW-1185">Reference proteome</keyword>
<gene>
    <name evidence="1" type="ORF">RASY3_17045</name>
</gene>
<dbReference type="PANTHER" id="PTHR43657">
    <property type="entry name" value="TRYPTOPHAN RNA-BINDING ATTENUATOR PROTEIN-LIKE PROTEIN"/>
    <property type="match status" value="1"/>
</dbReference>
<dbReference type="PANTHER" id="PTHR43657:SF1">
    <property type="entry name" value="ALTERED INHERITANCE OF MITOCHONDRIA PROTEIN 24, MITOCHONDRIAL"/>
    <property type="match status" value="1"/>
</dbReference>
<sequence length="225" mass="23932">MRYEIQGEPLPVVICYLNNGEAIKCQQGAMSWMSPNMNMSTNAGGGIGKALSRAFSGESMFQNVYTATNGDGMIAMASNFPGAIKPMDVSQMPIVAQKSAFLASEMGVNMEIFFQKRLGAGFFGGEGFIMQKFSGQGTVFLELDGSIVEYQLAQGQSMLVDTGCLAAMEASCSIDIEQVAGIKNKLFGGEGFFNTRVTGPGHVWLQTMPVGNLAGAIRPYIPTGS</sequence>
<dbReference type="PATRIC" id="fig|1341156.4.peg.3008"/>
<dbReference type="Proteomes" id="UP000021369">
    <property type="component" value="Unassembled WGS sequence"/>
</dbReference>
<organism evidence="1 2">
    <name type="scientific">Ruminococcus albus SY3</name>
    <dbReference type="NCBI Taxonomy" id="1341156"/>
    <lineage>
        <taxon>Bacteria</taxon>
        <taxon>Bacillati</taxon>
        <taxon>Bacillota</taxon>
        <taxon>Clostridia</taxon>
        <taxon>Eubacteriales</taxon>
        <taxon>Oscillospiraceae</taxon>
        <taxon>Ruminococcus</taxon>
    </lineage>
</organism>
<dbReference type="NCBIfam" id="TIGR00266">
    <property type="entry name" value="TIGR00266 family protein"/>
    <property type="match status" value="1"/>
</dbReference>
<protein>
    <recommendedName>
        <fullName evidence="3">TIGR00266 family protein</fullName>
    </recommendedName>
</protein>
<dbReference type="InterPro" id="IPR036983">
    <property type="entry name" value="AIM24_sf"/>
</dbReference>
<comment type="caution">
    <text evidence="1">The sequence shown here is derived from an EMBL/GenBank/DDBJ whole genome shotgun (WGS) entry which is preliminary data.</text>
</comment>
<dbReference type="AlphaFoldDB" id="A0A011UXT0"/>
<dbReference type="InterPro" id="IPR002838">
    <property type="entry name" value="AIM24"/>
</dbReference>
<accession>A0A011UXT0</accession>